<dbReference type="AlphaFoldDB" id="A0A919Y789"/>
<organism evidence="1 2">
    <name type="scientific">Paenibacillus apis</name>
    <dbReference type="NCBI Taxonomy" id="1792174"/>
    <lineage>
        <taxon>Bacteria</taxon>
        <taxon>Bacillati</taxon>
        <taxon>Bacillota</taxon>
        <taxon>Bacilli</taxon>
        <taxon>Bacillales</taxon>
        <taxon>Paenibacillaceae</taxon>
        <taxon>Paenibacillus</taxon>
    </lineage>
</organism>
<dbReference type="Gene3D" id="1.10.287.1080">
    <property type="entry name" value="MazG-like"/>
    <property type="match status" value="1"/>
</dbReference>
<gene>
    <name evidence="1" type="ORF">J41TS4_35160</name>
</gene>
<dbReference type="SUPFAM" id="SSF101386">
    <property type="entry name" value="all-alpha NTP pyrophosphatases"/>
    <property type="match status" value="1"/>
</dbReference>
<keyword evidence="2" id="KW-1185">Reference proteome</keyword>
<accession>A0A919Y789</accession>
<name>A0A919Y789_9BACL</name>
<dbReference type="EMBL" id="BORS01000012">
    <property type="protein sequence ID" value="GIO43758.1"/>
    <property type="molecule type" value="Genomic_DNA"/>
</dbReference>
<evidence type="ECO:0008006" key="3">
    <source>
        <dbReference type="Google" id="ProtNLM"/>
    </source>
</evidence>
<protein>
    <recommendedName>
        <fullName evidence="3">NTP pyrophosphohydrolase MazG putative catalytic core domain-containing protein</fullName>
    </recommendedName>
</protein>
<proteinExistence type="predicted"/>
<evidence type="ECO:0000313" key="1">
    <source>
        <dbReference type="EMBL" id="GIO43758.1"/>
    </source>
</evidence>
<sequence length="47" mass="5412">MADVALYLIGLSELLGINLEEEIMNKMEKNEKRKYETINGVLTKVKE</sequence>
<comment type="caution">
    <text evidence="1">The sequence shown here is derived from an EMBL/GenBank/DDBJ whole genome shotgun (WGS) entry which is preliminary data.</text>
</comment>
<reference evidence="1" key="1">
    <citation type="submission" date="2021-03" db="EMBL/GenBank/DDBJ databases">
        <title>Antimicrobial resistance genes in bacteria isolated from Japanese honey, and their potential for conferring macrolide and lincosamide resistance in the American foulbrood pathogen Paenibacillus larvae.</title>
        <authorList>
            <person name="Okamoto M."/>
            <person name="Kumagai M."/>
            <person name="Kanamori H."/>
            <person name="Takamatsu D."/>
        </authorList>
    </citation>
    <scope>NUCLEOTIDE SEQUENCE</scope>
    <source>
        <strain evidence="1">J41TS4</strain>
    </source>
</reference>
<dbReference type="Proteomes" id="UP000678895">
    <property type="component" value="Unassembled WGS sequence"/>
</dbReference>
<evidence type="ECO:0000313" key="2">
    <source>
        <dbReference type="Proteomes" id="UP000678895"/>
    </source>
</evidence>